<evidence type="ECO:0000256" key="2">
    <source>
        <dbReference type="ARBA" id="ARBA00023015"/>
    </source>
</evidence>
<proteinExistence type="inferred from homology"/>
<evidence type="ECO:0000313" key="7">
    <source>
        <dbReference type="Proteomes" id="UP000013201"/>
    </source>
</evidence>
<evidence type="ECO:0000313" key="6">
    <source>
        <dbReference type="EMBL" id="CCW18329.1"/>
    </source>
</evidence>
<dbReference type="InterPro" id="IPR036390">
    <property type="entry name" value="WH_DNA-bd_sf"/>
</dbReference>
<dbReference type="InterPro" id="IPR036388">
    <property type="entry name" value="WH-like_DNA-bd_sf"/>
</dbReference>
<reference evidence="6 7" key="1">
    <citation type="submission" date="2013-03" db="EMBL/GenBank/DDBJ databases">
        <authorList>
            <person name="Le V."/>
        </authorList>
    </citation>
    <scope>NUCLEOTIDE SEQUENCE [LARGE SCALE GENOMIC DNA]</scope>
    <source>
        <strain evidence="6 7">BiD32</strain>
    </source>
</reference>
<keyword evidence="3" id="KW-0238">DNA-binding</keyword>
<dbReference type="GO" id="GO:0006351">
    <property type="term" value="P:DNA-templated transcription"/>
    <property type="evidence" value="ECO:0007669"/>
    <property type="project" value="TreeGrafter"/>
</dbReference>
<dbReference type="InterPro" id="IPR005119">
    <property type="entry name" value="LysR_subst-bd"/>
</dbReference>
<dbReference type="EMBL" id="CAVK010000132">
    <property type="protein sequence ID" value="CCW18329.1"/>
    <property type="molecule type" value="Genomic_DNA"/>
</dbReference>
<dbReference type="PROSITE" id="PS50931">
    <property type="entry name" value="HTH_LYSR"/>
    <property type="match status" value="1"/>
</dbReference>
<keyword evidence="2" id="KW-0805">Transcription regulation</keyword>
<organism evidence="6 7">
    <name type="scientific">Sphingobium indicum BiD32</name>
    <dbReference type="NCBI Taxonomy" id="1301087"/>
    <lineage>
        <taxon>Bacteria</taxon>
        <taxon>Pseudomonadati</taxon>
        <taxon>Pseudomonadota</taxon>
        <taxon>Alphaproteobacteria</taxon>
        <taxon>Sphingomonadales</taxon>
        <taxon>Sphingomonadaceae</taxon>
        <taxon>Sphingobium</taxon>
    </lineage>
</organism>
<evidence type="ECO:0000256" key="1">
    <source>
        <dbReference type="ARBA" id="ARBA00009437"/>
    </source>
</evidence>
<reference evidence="7" key="2">
    <citation type="submission" date="2013-04" db="EMBL/GenBank/DDBJ databases">
        <title>Bisphenol A degrading Sphingobium sp. strain BiD32.</title>
        <authorList>
            <person name="Nielsen J.L."/>
            <person name="Zhou N.A."/>
            <person name="Kjeldal H."/>
        </authorList>
    </citation>
    <scope>NUCLEOTIDE SEQUENCE [LARGE SCALE GENOMIC DNA]</scope>
    <source>
        <strain evidence="7">BiD32</strain>
    </source>
</reference>
<comment type="similarity">
    <text evidence="1">Belongs to the LysR transcriptional regulatory family.</text>
</comment>
<dbReference type="Pfam" id="PF00126">
    <property type="entry name" value="HTH_1"/>
    <property type="match status" value="1"/>
</dbReference>
<dbReference type="PANTHER" id="PTHR30537:SF3">
    <property type="entry name" value="TRANSCRIPTIONAL REGULATORY PROTEIN"/>
    <property type="match status" value="1"/>
</dbReference>
<name>N1MNM2_9SPHN</name>
<evidence type="ECO:0000256" key="4">
    <source>
        <dbReference type="ARBA" id="ARBA00023163"/>
    </source>
</evidence>
<dbReference type="Gene3D" id="3.40.190.290">
    <property type="match status" value="1"/>
</dbReference>
<accession>N1MNM2</accession>
<feature type="domain" description="HTH lysR-type" evidence="5">
    <location>
        <begin position="7"/>
        <end position="64"/>
    </location>
</feature>
<dbReference type="InterPro" id="IPR000847">
    <property type="entry name" value="LysR_HTH_N"/>
</dbReference>
<dbReference type="GO" id="GO:0043565">
    <property type="term" value="F:sequence-specific DNA binding"/>
    <property type="evidence" value="ECO:0007669"/>
    <property type="project" value="TreeGrafter"/>
</dbReference>
<sequence>MSPSIRLDWDDVRLFLEIARAGTLSAAAPRLGLTQPSAGRRLRALETLVGASLFQRTSKGFRLTDEGEAMLLHAERMAEDAQALERKLLGQARGLEGGLRISSSDWFSNHVLTDPLADFTRAHPKVTIELIADWRMLDLERREADLVLRFRPFVGPDIVQRRFTTVRYGLYAAQAYLDGHGWIEGGTGEGNRLIAMDEALGELADVEWLRRRWPEASFALRSNSREAQARACVRGAGLAVLPRVIGDALPLVLLEVDEAPPGREVWLGYHRDLKHLARLRALVDHLVAAVPDLL</sequence>
<evidence type="ECO:0000256" key="3">
    <source>
        <dbReference type="ARBA" id="ARBA00023125"/>
    </source>
</evidence>
<dbReference type="OrthoDB" id="9798121at2"/>
<evidence type="ECO:0000259" key="5">
    <source>
        <dbReference type="PROSITE" id="PS50931"/>
    </source>
</evidence>
<keyword evidence="4" id="KW-0804">Transcription</keyword>
<dbReference type="SUPFAM" id="SSF53850">
    <property type="entry name" value="Periplasmic binding protein-like II"/>
    <property type="match status" value="1"/>
</dbReference>
<dbReference type="Pfam" id="PF03466">
    <property type="entry name" value="LysR_substrate"/>
    <property type="match status" value="1"/>
</dbReference>
<dbReference type="RefSeq" id="WP_006958405.1">
    <property type="nucleotide sequence ID" value="NZ_CAVK010000132.1"/>
</dbReference>
<protein>
    <submittedName>
        <fullName evidence="6">Transcriptional regulator, LysR family</fullName>
    </submittedName>
</protein>
<dbReference type="PANTHER" id="PTHR30537">
    <property type="entry name" value="HTH-TYPE TRANSCRIPTIONAL REGULATOR"/>
    <property type="match status" value="1"/>
</dbReference>
<dbReference type="SUPFAM" id="SSF46785">
    <property type="entry name" value="Winged helix' DNA-binding domain"/>
    <property type="match status" value="1"/>
</dbReference>
<gene>
    <name evidence="6" type="ORF">EBBID32_26800</name>
</gene>
<dbReference type="AlphaFoldDB" id="N1MNM2"/>
<keyword evidence="7" id="KW-1185">Reference proteome</keyword>
<dbReference type="PRINTS" id="PR00039">
    <property type="entry name" value="HTHLYSR"/>
</dbReference>
<dbReference type="GO" id="GO:0003700">
    <property type="term" value="F:DNA-binding transcription factor activity"/>
    <property type="evidence" value="ECO:0007669"/>
    <property type="project" value="InterPro"/>
</dbReference>
<comment type="caution">
    <text evidence="6">The sequence shown here is derived from an EMBL/GenBank/DDBJ whole genome shotgun (WGS) entry which is preliminary data.</text>
</comment>
<dbReference type="InterPro" id="IPR058163">
    <property type="entry name" value="LysR-type_TF_proteobact-type"/>
</dbReference>
<dbReference type="Proteomes" id="UP000013201">
    <property type="component" value="Unassembled WGS sequence"/>
</dbReference>
<dbReference type="Gene3D" id="1.10.10.10">
    <property type="entry name" value="Winged helix-like DNA-binding domain superfamily/Winged helix DNA-binding domain"/>
    <property type="match status" value="1"/>
</dbReference>